<organism evidence="1 2">
    <name type="scientific">Trichinella nativa</name>
    <dbReference type="NCBI Taxonomy" id="6335"/>
    <lineage>
        <taxon>Eukaryota</taxon>
        <taxon>Metazoa</taxon>
        <taxon>Ecdysozoa</taxon>
        <taxon>Nematoda</taxon>
        <taxon>Enoplea</taxon>
        <taxon>Dorylaimia</taxon>
        <taxon>Trichinellida</taxon>
        <taxon>Trichinellidae</taxon>
        <taxon>Trichinella</taxon>
    </lineage>
</organism>
<reference evidence="1 2" key="1">
    <citation type="submission" date="2015-05" db="EMBL/GenBank/DDBJ databases">
        <title>Evolution of Trichinella species and genotypes.</title>
        <authorList>
            <person name="Korhonen P.K."/>
            <person name="Edoardo P."/>
            <person name="Giuseppe L.R."/>
            <person name="Gasser R.B."/>
        </authorList>
    </citation>
    <scope>NUCLEOTIDE SEQUENCE [LARGE SCALE GENOMIC DNA]</scope>
    <source>
        <strain evidence="1">ISS10</strain>
    </source>
</reference>
<evidence type="ECO:0000313" key="1">
    <source>
        <dbReference type="EMBL" id="KRZ46828.1"/>
    </source>
</evidence>
<gene>
    <name evidence="1" type="ORF">T02_15164</name>
</gene>
<accession>A0A0V1KIJ8</accession>
<dbReference type="AlphaFoldDB" id="A0A0V1KIJ8"/>
<keyword evidence="2" id="KW-1185">Reference proteome</keyword>
<sequence length="33" mass="3641">MTPFQLFLSALRRSVLPPIAHLYLASLGLWGTA</sequence>
<comment type="caution">
    <text evidence="1">The sequence shown here is derived from an EMBL/GenBank/DDBJ whole genome shotgun (WGS) entry which is preliminary data.</text>
</comment>
<dbReference type="EMBL" id="JYDW01002097">
    <property type="protein sequence ID" value="KRZ46828.1"/>
    <property type="molecule type" value="Genomic_DNA"/>
</dbReference>
<dbReference type="Proteomes" id="UP000054721">
    <property type="component" value="Unassembled WGS sequence"/>
</dbReference>
<evidence type="ECO:0000313" key="2">
    <source>
        <dbReference type="Proteomes" id="UP000054721"/>
    </source>
</evidence>
<proteinExistence type="predicted"/>
<name>A0A0V1KIJ8_9BILA</name>
<protein>
    <submittedName>
        <fullName evidence="1">Uncharacterized protein</fullName>
    </submittedName>
</protein>